<accession>A0ABQ7APT2</accession>
<evidence type="ECO:0000313" key="2">
    <source>
        <dbReference type="EMBL" id="KAF3516053.1"/>
    </source>
</evidence>
<dbReference type="EMBL" id="QGKV02001556">
    <property type="protein sequence ID" value="KAF3516053.1"/>
    <property type="molecule type" value="Genomic_DNA"/>
</dbReference>
<protein>
    <submittedName>
        <fullName evidence="2">Uncharacterized protein</fullName>
    </submittedName>
</protein>
<proteinExistence type="predicted"/>
<sequence>MCILLEWGSRFRWKLQSRGVEIRWRWLFLRTYGEGTVRRGGSESVFRVHGVAHFPLFGVLRLSIVGFFGSERFRSLFTVIKSAMVSIGLGGEPHNSFEALPSGIFFSPSDSFGCLDGSPESLAVFESASRGSSDPGTVDVAMEAIRLCAGPLMAEASTCSIWDAVQSVVWRYIQTSFGGVGKALLLQRRQGNSRHLRQRGEPHFSENHVDGRERLPISKDFEKQTSGMCRV</sequence>
<keyword evidence="3" id="KW-1185">Reference proteome</keyword>
<evidence type="ECO:0000313" key="3">
    <source>
        <dbReference type="Proteomes" id="UP000266723"/>
    </source>
</evidence>
<comment type="caution">
    <text evidence="2">The sequence shown here is derived from an EMBL/GenBank/DDBJ whole genome shotgun (WGS) entry which is preliminary data.</text>
</comment>
<name>A0ABQ7APT2_BRACR</name>
<feature type="compositionally biased region" description="Basic and acidic residues" evidence="1">
    <location>
        <begin position="198"/>
        <end position="217"/>
    </location>
</feature>
<gene>
    <name evidence="2" type="ORF">DY000_02059139</name>
</gene>
<organism evidence="2 3">
    <name type="scientific">Brassica cretica</name>
    <name type="common">Mustard</name>
    <dbReference type="NCBI Taxonomy" id="69181"/>
    <lineage>
        <taxon>Eukaryota</taxon>
        <taxon>Viridiplantae</taxon>
        <taxon>Streptophyta</taxon>
        <taxon>Embryophyta</taxon>
        <taxon>Tracheophyta</taxon>
        <taxon>Spermatophyta</taxon>
        <taxon>Magnoliopsida</taxon>
        <taxon>eudicotyledons</taxon>
        <taxon>Gunneridae</taxon>
        <taxon>Pentapetalae</taxon>
        <taxon>rosids</taxon>
        <taxon>malvids</taxon>
        <taxon>Brassicales</taxon>
        <taxon>Brassicaceae</taxon>
        <taxon>Brassiceae</taxon>
        <taxon>Brassica</taxon>
    </lineage>
</organism>
<reference evidence="2 3" key="1">
    <citation type="journal article" date="2020" name="BMC Genomics">
        <title>Intraspecific diversification of the crop wild relative Brassica cretica Lam. using demographic model selection.</title>
        <authorList>
            <person name="Kioukis A."/>
            <person name="Michalopoulou V.A."/>
            <person name="Briers L."/>
            <person name="Pirintsos S."/>
            <person name="Studholme D.J."/>
            <person name="Pavlidis P."/>
            <person name="Sarris P.F."/>
        </authorList>
    </citation>
    <scope>NUCLEOTIDE SEQUENCE [LARGE SCALE GENOMIC DNA]</scope>
    <source>
        <strain evidence="3">cv. PFS-1207/04</strain>
    </source>
</reference>
<dbReference type="Proteomes" id="UP000266723">
    <property type="component" value="Unassembled WGS sequence"/>
</dbReference>
<evidence type="ECO:0000256" key="1">
    <source>
        <dbReference type="SAM" id="MobiDB-lite"/>
    </source>
</evidence>
<feature type="region of interest" description="Disordered" evidence="1">
    <location>
        <begin position="193"/>
        <end position="217"/>
    </location>
</feature>